<dbReference type="Proteomes" id="UP000240830">
    <property type="component" value="Unassembled WGS sequence"/>
</dbReference>
<dbReference type="EMBL" id="MTSL01000014">
    <property type="protein sequence ID" value="PJF20030.1"/>
    <property type="molecule type" value="Genomic_DNA"/>
</dbReference>
<organism evidence="1 2">
    <name type="scientific">Paramicrosporidium saccamoebae</name>
    <dbReference type="NCBI Taxonomy" id="1246581"/>
    <lineage>
        <taxon>Eukaryota</taxon>
        <taxon>Fungi</taxon>
        <taxon>Fungi incertae sedis</taxon>
        <taxon>Cryptomycota</taxon>
        <taxon>Cryptomycota incertae sedis</taxon>
        <taxon>Paramicrosporidium</taxon>
    </lineage>
</organism>
<proteinExistence type="predicted"/>
<dbReference type="AlphaFoldDB" id="A0A2H9TQS7"/>
<accession>A0A2H9TQS7</accession>
<evidence type="ECO:0000313" key="1">
    <source>
        <dbReference type="EMBL" id="PJF20030.1"/>
    </source>
</evidence>
<sequence length="503" mass="57554">MWWNLLAGCAYGITLRITMQIAYYDIPKELRAALMGSIDHETHEMRNIFLSLLTNDKYSLLDDYKQSQLTNLQSNAIFHHYFDKPSLHEFVFPFKLLCNNLSLAMLIRPRLSEYRPGVVSFRLDKHHTFTAEDRIAIVRSIADRITLYGDLAILYCAYESGIGDFSYDIGLMFSLTEQYGSFSKPDYGLRLEELETRRAAIGSFRYAAWRTQLLCLMLMHSTNSDGQKKDSIREYLETVEMDHVPPVLVKYLVLILFKLKLFVNNAIFPPIDAAILKIQKLLPGMASLGGSLPTRNKQWIDYLHEIGGCRLQIPTIMLNHTQLLEWWAAYSHLGRSLLFRRTFDDPLSFLDHRGVPMVCREISCLLDELTLILVTNTSIVQAIDQSSVEVQINGAIIKAYARTLASNVLYLEHMGNLPVSNDLYQCLRDVTFCPRLEMIWLWRLLCEQANMNWFIGIDLLQATSARPSPISSLISLGTVLEVLIDPEAVIFHVIVTIINFLLG</sequence>
<evidence type="ECO:0000313" key="2">
    <source>
        <dbReference type="Proteomes" id="UP000240830"/>
    </source>
</evidence>
<name>A0A2H9TQS7_9FUNG</name>
<comment type="caution">
    <text evidence="1">The sequence shown here is derived from an EMBL/GenBank/DDBJ whole genome shotgun (WGS) entry which is preliminary data.</text>
</comment>
<keyword evidence="2" id="KW-1185">Reference proteome</keyword>
<protein>
    <submittedName>
        <fullName evidence="1">Uncharacterized protein</fullName>
    </submittedName>
</protein>
<gene>
    <name evidence="1" type="ORF">PSACC_00191</name>
</gene>
<reference evidence="1 2" key="1">
    <citation type="submission" date="2016-10" db="EMBL/GenBank/DDBJ databases">
        <title>The genome of Paramicrosporidium saccamoebae is the missing link in understanding Cryptomycota and Microsporidia evolution.</title>
        <authorList>
            <person name="Quandt C.A."/>
            <person name="Beaudet D."/>
            <person name="Corsaro D."/>
            <person name="Michel R."/>
            <person name="Corradi N."/>
            <person name="James T."/>
        </authorList>
    </citation>
    <scope>NUCLEOTIDE SEQUENCE [LARGE SCALE GENOMIC DNA]</scope>
    <source>
        <strain evidence="1 2">KSL3</strain>
    </source>
</reference>